<proteinExistence type="inferred from homology"/>
<name>A0A9P3L7P9_9APHY</name>
<organism evidence="9 10">
    <name type="scientific">Phanerochaete sordida</name>
    <dbReference type="NCBI Taxonomy" id="48140"/>
    <lineage>
        <taxon>Eukaryota</taxon>
        <taxon>Fungi</taxon>
        <taxon>Dikarya</taxon>
        <taxon>Basidiomycota</taxon>
        <taxon>Agaricomycotina</taxon>
        <taxon>Agaricomycetes</taxon>
        <taxon>Polyporales</taxon>
        <taxon>Phanerochaetaceae</taxon>
        <taxon>Phanerochaete</taxon>
    </lineage>
</organism>
<keyword evidence="5" id="KW-0269">Exonuclease</keyword>
<dbReference type="EMBL" id="BPQB01000001">
    <property type="protein sequence ID" value="GJE84208.1"/>
    <property type="molecule type" value="Genomic_DNA"/>
</dbReference>
<dbReference type="PANTHER" id="PTHR12801:SF115">
    <property type="entry name" value="FI18136P1-RELATED"/>
    <property type="match status" value="1"/>
</dbReference>
<dbReference type="GO" id="GO:0004527">
    <property type="term" value="F:exonuclease activity"/>
    <property type="evidence" value="ECO:0007669"/>
    <property type="project" value="UniProtKB-KW"/>
</dbReference>
<comment type="similarity">
    <text evidence="2">Belongs to the REXO1/REXO3 family.</text>
</comment>
<dbReference type="GO" id="GO:0010629">
    <property type="term" value="P:negative regulation of gene expression"/>
    <property type="evidence" value="ECO:0007669"/>
    <property type="project" value="UniProtKB-ARBA"/>
</dbReference>
<keyword evidence="6" id="KW-0539">Nucleus</keyword>
<evidence type="ECO:0000256" key="6">
    <source>
        <dbReference type="ARBA" id="ARBA00023242"/>
    </source>
</evidence>
<comment type="caution">
    <text evidence="9">The sequence shown here is derived from an EMBL/GenBank/DDBJ whole genome shotgun (WGS) entry which is preliminary data.</text>
</comment>
<dbReference type="GO" id="GO:0003676">
    <property type="term" value="F:nucleic acid binding"/>
    <property type="evidence" value="ECO:0007669"/>
    <property type="project" value="InterPro"/>
</dbReference>
<dbReference type="InterPro" id="IPR036397">
    <property type="entry name" value="RNaseH_sf"/>
</dbReference>
<dbReference type="SUPFAM" id="SSF53098">
    <property type="entry name" value="Ribonuclease H-like"/>
    <property type="match status" value="1"/>
</dbReference>
<feature type="domain" description="Exonuclease" evidence="8">
    <location>
        <begin position="277"/>
        <end position="440"/>
    </location>
</feature>
<evidence type="ECO:0000256" key="7">
    <source>
        <dbReference type="SAM" id="MobiDB-lite"/>
    </source>
</evidence>
<keyword evidence="10" id="KW-1185">Reference proteome</keyword>
<sequence>MRPVVNSKVSGEPPSKLQRVGTPQKSVAVPTLAYTSEGVPLLKANAAASQIALPVRQAMVKSLWEHFKVLYQDIVDRNPTLPAEHALAQEEEVYKKATKLTYRNAVIMAIAAIKRRPAPDSSSHPSVGTEEEIMRRAEERKKLQALKILPSHLEPHILTPDQMRTWGYVLEPPPGPGGTRPSEEGAVMKCERCGQPFQVKRMQEADECVFHWGKPFSSKTNGEKRRVYTCCSRTTDEEPCTKGHHVFYESDPEDLHKRHPFSHTRSADTDEPDTALDIVALDCEMIYSTGGMRVARVSVVDSTGREIFDEFIKMDEGVEVIDFNTRFSGITPENYAQAVSTLATVRKSLDRFINKKTIIIGHALENDLKTLRMIHHRCVDTVALFPHPSGPPYRRALRFLVKEHLGKTIQAGGGTVGHSSVEDSIATLDLVRWHILNGPKPKPKPPAAL</sequence>
<comment type="subcellular location">
    <subcellularLocation>
        <location evidence="1">Nucleus</location>
    </subcellularLocation>
</comment>
<feature type="region of interest" description="Disordered" evidence="7">
    <location>
        <begin position="1"/>
        <end position="22"/>
    </location>
</feature>
<dbReference type="InterPro" id="IPR012337">
    <property type="entry name" value="RNaseH-like_sf"/>
</dbReference>
<evidence type="ECO:0000256" key="1">
    <source>
        <dbReference type="ARBA" id="ARBA00004123"/>
    </source>
</evidence>
<protein>
    <submittedName>
        <fullName evidence="9">Ribonuclease H-like protein</fullName>
    </submittedName>
</protein>
<dbReference type="Proteomes" id="UP000703269">
    <property type="component" value="Unassembled WGS sequence"/>
</dbReference>
<evidence type="ECO:0000313" key="10">
    <source>
        <dbReference type="Proteomes" id="UP000703269"/>
    </source>
</evidence>
<dbReference type="InterPro" id="IPR047021">
    <property type="entry name" value="REXO1/3/4-like"/>
</dbReference>
<evidence type="ECO:0000259" key="8">
    <source>
        <dbReference type="SMART" id="SM00479"/>
    </source>
</evidence>
<dbReference type="InterPro" id="IPR013520">
    <property type="entry name" value="Ribonucl_H"/>
</dbReference>
<dbReference type="GO" id="GO:0005634">
    <property type="term" value="C:nucleus"/>
    <property type="evidence" value="ECO:0007669"/>
    <property type="project" value="UniProtKB-SubCell"/>
</dbReference>
<gene>
    <name evidence="9" type="ORF">PsYK624_002840</name>
</gene>
<keyword evidence="4" id="KW-0378">Hydrolase</keyword>
<dbReference type="PANTHER" id="PTHR12801">
    <property type="entry name" value="RNA EXONUCLEASE REXO1 / RECO3 FAMILY MEMBER-RELATED"/>
    <property type="match status" value="1"/>
</dbReference>
<evidence type="ECO:0000256" key="5">
    <source>
        <dbReference type="ARBA" id="ARBA00022839"/>
    </source>
</evidence>
<dbReference type="CDD" id="cd06145">
    <property type="entry name" value="REX1_like"/>
    <property type="match status" value="1"/>
</dbReference>
<dbReference type="FunFam" id="3.30.420.10:FF:000031">
    <property type="entry name" value="RNA exonuclease 1"/>
    <property type="match status" value="1"/>
</dbReference>
<dbReference type="Pfam" id="PF00929">
    <property type="entry name" value="RNase_T"/>
    <property type="match status" value="1"/>
</dbReference>
<dbReference type="InterPro" id="IPR034922">
    <property type="entry name" value="REX1-like_exo"/>
</dbReference>
<dbReference type="Gene3D" id="3.30.420.10">
    <property type="entry name" value="Ribonuclease H-like superfamily/Ribonuclease H"/>
    <property type="match status" value="1"/>
</dbReference>
<dbReference type="AlphaFoldDB" id="A0A9P3L7P9"/>
<evidence type="ECO:0000313" key="9">
    <source>
        <dbReference type="EMBL" id="GJE84208.1"/>
    </source>
</evidence>
<evidence type="ECO:0000256" key="3">
    <source>
        <dbReference type="ARBA" id="ARBA00022722"/>
    </source>
</evidence>
<evidence type="ECO:0000256" key="4">
    <source>
        <dbReference type="ARBA" id="ARBA00022801"/>
    </source>
</evidence>
<dbReference type="OrthoDB" id="8191639at2759"/>
<dbReference type="SMART" id="SM00479">
    <property type="entry name" value="EXOIII"/>
    <property type="match status" value="1"/>
</dbReference>
<keyword evidence="3" id="KW-0540">Nuclease</keyword>
<accession>A0A9P3L7P9</accession>
<reference evidence="9 10" key="1">
    <citation type="submission" date="2021-08" db="EMBL/GenBank/DDBJ databases">
        <title>Draft Genome Sequence of Phanerochaete sordida strain YK-624.</title>
        <authorList>
            <person name="Mori T."/>
            <person name="Dohra H."/>
            <person name="Suzuki T."/>
            <person name="Kawagishi H."/>
            <person name="Hirai H."/>
        </authorList>
    </citation>
    <scope>NUCLEOTIDE SEQUENCE [LARGE SCALE GENOMIC DNA]</scope>
    <source>
        <strain evidence="9 10">YK-624</strain>
    </source>
</reference>
<evidence type="ECO:0000256" key="2">
    <source>
        <dbReference type="ARBA" id="ARBA00006357"/>
    </source>
</evidence>